<organism evidence="2 3">
    <name type="scientific">Candidatus Halomonas stercoripullorum</name>
    <dbReference type="NCBI Taxonomy" id="2838617"/>
    <lineage>
        <taxon>Bacteria</taxon>
        <taxon>Pseudomonadati</taxon>
        <taxon>Pseudomonadota</taxon>
        <taxon>Gammaproteobacteria</taxon>
        <taxon>Oceanospirillales</taxon>
        <taxon>Halomonadaceae</taxon>
        <taxon>Halomonas</taxon>
    </lineage>
</organism>
<dbReference type="InterPro" id="IPR025178">
    <property type="entry name" value="Lnb_N"/>
</dbReference>
<comment type="caution">
    <text evidence="2">The sequence shown here is derived from an EMBL/GenBank/DDBJ whole genome shotgun (WGS) entry which is preliminary data.</text>
</comment>
<proteinExistence type="predicted"/>
<accession>A0A9D1WRA8</accession>
<name>A0A9D1WRA8_9GAMM</name>
<reference evidence="2" key="2">
    <citation type="submission" date="2021-04" db="EMBL/GenBank/DDBJ databases">
        <authorList>
            <person name="Gilroy R."/>
        </authorList>
    </citation>
    <scope>NUCLEOTIDE SEQUENCE</scope>
    <source>
        <strain evidence="2">1193</strain>
    </source>
</reference>
<protein>
    <submittedName>
        <fullName evidence="2">DUF4105 domain-containing protein</fullName>
    </submittedName>
</protein>
<feature type="non-terminal residue" evidence="2">
    <location>
        <position position="1"/>
    </location>
</feature>
<evidence type="ECO:0000313" key="3">
    <source>
        <dbReference type="Proteomes" id="UP000824248"/>
    </source>
</evidence>
<gene>
    <name evidence="2" type="ORF">H9854_11075</name>
</gene>
<evidence type="ECO:0000313" key="2">
    <source>
        <dbReference type="EMBL" id="HIX62762.1"/>
    </source>
</evidence>
<sequence length="299" mass="34363">WQANIVQLLMLAGLLIWWFRLAPAHDRLWSDDVKHLATGEVEGNWLTLHHVRDFDWRTRDEAEVQWQTRSYDLDRLDSVDMIVSSWGRPGVAHVMISFGFEGENFVLFSVEVRRLKGTRFSEIGGFFRQYELAVVAAEERDALGLRAEIRDERVSLYRLYLPRKAMRSLLLAYVEEANRLADSPRFYNTITANCTTLIFVLARSIGARLPLDYRLLMTDRLPSYAFKIGGLWPGHSLAKLEERGRIDKRARRVHRADDFSQRIREGVPGWERGAILAPRVIKNGGRTAPPSEPSRSDGG</sequence>
<reference evidence="2" key="1">
    <citation type="journal article" date="2021" name="PeerJ">
        <title>Extensive microbial diversity within the chicken gut microbiome revealed by metagenomics and culture.</title>
        <authorList>
            <person name="Gilroy R."/>
            <person name="Ravi A."/>
            <person name="Getino M."/>
            <person name="Pursley I."/>
            <person name="Horton D.L."/>
            <person name="Alikhan N.F."/>
            <person name="Baker D."/>
            <person name="Gharbi K."/>
            <person name="Hall N."/>
            <person name="Watson M."/>
            <person name="Adriaenssens E.M."/>
            <person name="Foster-Nyarko E."/>
            <person name="Jarju S."/>
            <person name="Secka A."/>
            <person name="Antonio M."/>
            <person name="Oren A."/>
            <person name="Chaudhuri R.R."/>
            <person name="La Ragione R."/>
            <person name="Hildebrand F."/>
            <person name="Pallen M.J."/>
        </authorList>
    </citation>
    <scope>NUCLEOTIDE SEQUENCE</scope>
    <source>
        <strain evidence="2">1193</strain>
    </source>
</reference>
<dbReference type="Pfam" id="PF13387">
    <property type="entry name" value="Lnb_N"/>
    <property type="match status" value="1"/>
</dbReference>
<evidence type="ECO:0000259" key="1">
    <source>
        <dbReference type="Pfam" id="PF13387"/>
    </source>
</evidence>
<dbReference type="EMBL" id="DXFC01000326">
    <property type="protein sequence ID" value="HIX62762.1"/>
    <property type="molecule type" value="Genomic_DNA"/>
</dbReference>
<dbReference type="Proteomes" id="UP000824248">
    <property type="component" value="Unassembled WGS sequence"/>
</dbReference>
<dbReference type="AlphaFoldDB" id="A0A9D1WRA8"/>
<feature type="domain" description="Lnb N-terminal periplasmic" evidence="1">
    <location>
        <begin position="64"/>
        <end position="217"/>
    </location>
</feature>